<protein>
    <submittedName>
        <fullName evidence="1">Uncharacterized protein</fullName>
    </submittedName>
</protein>
<sequence>MKPLNIAESWWCCWCRLVELYIYKRTWSLEKGEGRRRTLNSGLHDLRFKSPHSRSRLGFHIFLNYYVTSEWLVLGDVA</sequence>
<accession>A0A2P5DWA7</accession>
<dbReference type="Proteomes" id="UP000237105">
    <property type="component" value="Unassembled WGS sequence"/>
</dbReference>
<evidence type="ECO:0000313" key="1">
    <source>
        <dbReference type="EMBL" id="PON77549.1"/>
    </source>
</evidence>
<proteinExistence type="predicted"/>
<keyword evidence="2" id="KW-1185">Reference proteome</keyword>
<reference evidence="2" key="1">
    <citation type="submission" date="2016-06" db="EMBL/GenBank/DDBJ databases">
        <title>Parallel loss of symbiosis genes in relatives of nitrogen-fixing non-legume Parasponia.</title>
        <authorList>
            <person name="Van Velzen R."/>
            <person name="Holmer R."/>
            <person name="Bu F."/>
            <person name="Rutten L."/>
            <person name="Van Zeijl A."/>
            <person name="Liu W."/>
            <person name="Santuari L."/>
            <person name="Cao Q."/>
            <person name="Sharma T."/>
            <person name="Shen D."/>
            <person name="Roswanjaya Y."/>
            <person name="Wardhani T."/>
            <person name="Kalhor M.S."/>
            <person name="Jansen J."/>
            <person name="Van den Hoogen J."/>
            <person name="Gungor B."/>
            <person name="Hartog M."/>
            <person name="Hontelez J."/>
            <person name="Verver J."/>
            <person name="Yang W.-C."/>
            <person name="Schijlen E."/>
            <person name="Repin R."/>
            <person name="Schilthuizen M."/>
            <person name="Schranz E."/>
            <person name="Heidstra R."/>
            <person name="Miyata K."/>
            <person name="Fedorova E."/>
            <person name="Kohlen W."/>
            <person name="Bisseling T."/>
            <person name="Smit S."/>
            <person name="Geurts R."/>
        </authorList>
    </citation>
    <scope>NUCLEOTIDE SEQUENCE [LARGE SCALE GENOMIC DNA]</scope>
    <source>
        <strain evidence="2">cv. WU1-14</strain>
    </source>
</reference>
<evidence type="ECO:0000313" key="2">
    <source>
        <dbReference type="Proteomes" id="UP000237105"/>
    </source>
</evidence>
<dbReference type="EMBL" id="JXTB01000013">
    <property type="protein sequence ID" value="PON77549.1"/>
    <property type="molecule type" value="Genomic_DNA"/>
</dbReference>
<dbReference type="AlphaFoldDB" id="A0A2P5DWA7"/>
<name>A0A2P5DWA7_PARAD</name>
<comment type="caution">
    <text evidence="1">The sequence shown here is derived from an EMBL/GenBank/DDBJ whole genome shotgun (WGS) entry which is preliminary data.</text>
</comment>
<gene>
    <name evidence="1" type="ORF">PanWU01x14_027100</name>
</gene>
<organism evidence="1 2">
    <name type="scientific">Parasponia andersonii</name>
    <name type="common">Sponia andersonii</name>
    <dbReference type="NCBI Taxonomy" id="3476"/>
    <lineage>
        <taxon>Eukaryota</taxon>
        <taxon>Viridiplantae</taxon>
        <taxon>Streptophyta</taxon>
        <taxon>Embryophyta</taxon>
        <taxon>Tracheophyta</taxon>
        <taxon>Spermatophyta</taxon>
        <taxon>Magnoliopsida</taxon>
        <taxon>eudicotyledons</taxon>
        <taxon>Gunneridae</taxon>
        <taxon>Pentapetalae</taxon>
        <taxon>rosids</taxon>
        <taxon>fabids</taxon>
        <taxon>Rosales</taxon>
        <taxon>Cannabaceae</taxon>
        <taxon>Parasponia</taxon>
    </lineage>
</organism>